<dbReference type="PANTHER" id="PTHR11680:SF35">
    <property type="entry name" value="SERINE HYDROXYMETHYLTRANSFERASE 1"/>
    <property type="match status" value="1"/>
</dbReference>
<dbReference type="FunFam" id="3.40.640.10:FF:000097">
    <property type="entry name" value="Serine hydroxymethyltransferase"/>
    <property type="match status" value="1"/>
</dbReference>
<evidence type="ECO:0000259" key="10">
    <source>
        <dbReference type="Pfam" id="PF00464"/>
    </source>
</evidence>
<comment type="cofactor">
    <cofactor evidence="2 8 9">
        <name>pyridoxal 5'-phosphate</name>
        <dbReference type="ChEBI" id="CHEBI:597326"/>
    </cofactor>
</comment>
<dbReference type="GO" id="GO:0019264">
    <property type="term" value="P:glycine biosynthetic process from serine"/>
    <property type="evidence" value="ECO:0007669"/>
    <property type="project" value="InterPro"/>
</dbReference>
<dbReference type="GO" id="GO:0008168">
    <property type="term" value="F:methyltransferase activity"/>
    <property type="evidence" value="ECO:0007669"/>
    <property type="project" value="UniProtKB-KW"/>
</dbReference>
<comment type="function">
    <text evidence="9">Interconversion of serine and glycine.</text>
</comment>
<dbReference type="AlphaFoldDB" id="A0A4P9WZH8"/>
<dbReference type="NCBIfam" id="NF000586">
    <property type="entry name" value="PRK00011.1"/>
    <property type="match status" value="1"/>
</dbReference>
<feature type="modified residue" description="N6-(pyridoxal phosphate)lysine" evidence="8">
    <location>
        <position position="255"/>
    </location>
</feature>
<evidence type="ECO:0000313" key="12">
    <source>
        <dbReference type="EMBL" id="RKO98308.1"/>
    </source>
</evidence>
<organism evidence="11 13">
    <name type="scientific">Caulochytrium protostelioides</name>
    <dbReference type="NCBI Taxonomy" id="1555241"/>
    <lineage>
        <taxon>Eukaryota</taxon>
        <taxon>Fungi</taxon>
        <taxon>Fungi incertae sedis</taxon>
        <taxon>Chytridiomycota</taxon>
        <taxon>Chytridiomycota incertae sedis</taxon>
        <taxon>Chytridiomycetes</taxon>
        <taxon>Caulochytriales</taxon>
        <taxon>Caulochytriaceae</taxon>
        <taxon>Caulochytrium</taxon>
    </lineage>
</organism>
<dbReference type="InterPro" id="IPR015421">
    <property type="entry name" value="PyrdxlP-dep_Trfase_major"/>
</dbReference>
<comment type="catalytic activity">
    <reaction evidence="1 9">
        <text>(6R)-5,10-methylene-5,6,7,8-tetrahydrofolate + glycine + H2O = (6S)-5,6,7,8-tetrahydrofolate + L-serine</text>
        <dbReference type="Rhea" id="RHEA:15481"/>
        <dbReference type="ChEBI" id="CHEBI:15377"/>
        <dbReference type="ChEBI" id="CHEBI:15636"/>
        <dbReference type="ChEBI" id="CHEBI:33384"/>
        <dbReference type="ChEBI" id="CHEBI:57305"/>
        <dbReference type="ChEBI" id="CHEBI:57453"/>
        <dbReference type="EC" id="2.1.2.1"/>
    </reaction>
</comment>
<dbReference type="PANTHER" id="PTHR11680">
    <property type="entry name" value="SERINE HYDROXYMETHYLTRANSFERASE"/>
    <property type="match status" value="1"/>
</dbReference>
<dbReference type="EC" id="2.1.2.1" evidence="9"/>
<dbReference type="GO" id="GO:0004372">
    <property type="term" value="F:glycine hydroxymethyltransferase activity"/>
    <property type="evidence" value="ECO:0007669"/>
    <property type="project" value="UniProtKB-EC"/>
</dbReference>
<dbReference type="InterPro" id="IPR015422">
    <property type="entry name" value="PyrdxlP-dep_Trfase_small"/>
</dbReference>
<comment type="similarity">
    <text evidence="4 9">Belongs to the SHMT family.</text>
</comment>
<dbReference type="PROSITE" id="PS00096">
    <property type="entry name" value="SHMT"/>
    <property type="match status" value="1"/>
</dbReference>
<dbReference type="HAMAP" id="MF_00051">
    <property type="entry name" value="SHMT"/>
    <property type="match status" value="1"/>
</dbReference>
<dbReference type="GO" id="GO:0032259">
    <property type="term" value="P:methylation"/>
    <property type="evidence" value="ECO:0007669"/>
    <property type="project" value="UniProtKB-KW"/>
</dbReference>
<evidence type="ECO:0000256" key="1">
    <source>
        <dbReference type="ARBA" id="ARBA00001528"/>
    </source>
</evidence>
<dbReference type="Gene3D" id="3.40.640.10">
    <property type="entry name" value="Type I PLP-dependent aspartate aminotransferase-like (Major domain)"/>
    <property type="match status" value="1"/>
</dbReference>
<keyword evidence="14" id="KW-1185">Reference proteome</keyword>
<evidence type="ECO:0000313" key="11">
    <source>
        <dbReference type="EMBL" id="RKO96766.1"/>
    </source>
</evidence>
<dbReference type="OrthoDB" id="10265628at2759"/>
<dbReference type="EMBL" id="ML009638">
    <property type="protein sequence ID" value="RKO96766.1"/>
    <property type="molecule type" value="Genomic_DNA"/>
</dbReference>
<dbReference type="Proteomes" id="UP000268535">
    <property type="component" value="Unassembled WGS sequence"/>
</dbReference>
<evidence type="ECO:0000256" key="8">
    <source>
        <dbReference type="PIRSR" id="PIRSR000412-50"/>
    </source>
</evidence>
<dbReference type="GO" id="GO:0035999">
    <property type="term" value="P:tetrahydrofolate interconversion"/>
    <property type="evidence" value="ECO:0007669"/>
    <property type="project" value="UniProtKB-UniPathway"/>
</dbReference>
<comment type="pathway">
    <text evidence="3 9">One-carbon metabolism; tetrahydrofolate interconversion.</text>
</comment>
<keyword evidence="7 8" id="KW-0663">Pyridoxal phosphate</keyword>
<evidence type="ECO:0000256" key="6">
    <source>
        <dbReference type="ARBA" id="ARBA00022679"/>
    </source>
</evidence>
<protein>
    <recommendedName>
        <fullName evidence="9">Serine hydroxymethyltransferase</fullName>
        <ecNumber evidence="9">2.1.2.1</ecNumber>
    </recommendedName>
</protein>
<dbReference type="Gene3D" id="3.90.1150.10">
    <property type="entry name" value="Aspartate Aminotransferase, domain 1"/>
    <property type="match status" value="1"/>
</dbReference>
<evidence type="ECO:0000256" key="7">
    <source>
        <dbReference type="ARBA" id="ARBA00022898"/>
    </source>
</evidence>
<evidence type="ECO:0000313" key="14">
    <source>
        <dbReference type="Proteomes" id="UP000274922"/>
    </source>
</evidence>
<evidence type="ECO:0000256" key="9">
    <source>
        <dbReference type="RuleBase" id="RU000585"/>
    </source>
</evidence>
<dbReference type="InterPro" id="IPR015424">
    <property type="entry name" value="PyrdxlP-dep_Trfase"/>
</dbReference>
<dbReference type="STRING" id="1555241.A0A4P9WZH8"/>
<keyword evidence="11" id="KW-0489">Methyltransferase</keyword>
<evidence type="ECO:0000256" key="4">
    <source>
        <dbReference type="ARBA" id="ARBA00006376"/>
    </source>
</evidence>
<sequence>MATSSDIPGTRRVDAWNVCLSTSLKEDDPEVFHLVQREKWRQFSCLELIASENLTSQSVMEASGSPLTNKYSEGLPGVRYYGGNEIIDQVEVLCQKRALAAFHLDPQVWGVNVQPYSGSTANFSALTAVLAPHDRIMGLDLPSGGHLTHGYATAKKKISSSAIYFESLPYRTDPDTGLIDYEGLASNAAIFHPKLVICGASAYPQEWDYARLRKIADESGALLMADIAHTSGLVAAQEAADPFVHCDLVTTTTHKTLRGPRAGLIFFRRALEFRVNQAVFPANQGGPHNNTIAAIAVALKQAATPEFKQYAIQVCKNAVALSQHLSQSYGYKIATDGTVNHLVLWDLRPLGLTGSKLEKLCDAVNITLNKNAVHGDSSALSPGGVRIGTSALTSRSMNEHDCRTVADFLHRACQIAIAVQASSGKKLTDFVTALEGRADVLALRKEVTAFNRTFPMPGFDPATVPDEDRFL</sequence>
<evidence type="ECO:0000256" key="5">
    <source>
        <dbReference type="ARBA" id="ARBA00022563"/>
    </source>
</evidence>
<dbReference type="InterPro" id="IPR019798">
    <property type="entry name" value="Ser_HO-MeTrfase_PLP_BS"/>
</dbReference>
<keyword evidence="5 9" id="KW-0554">One-carbon metabolism</keyword>
<dbReference type="SUPFAM" id="SSF53383">
    <property type="entry name" value="PLP-dependent transferases"/>
    <property type="match status" value="1"/>
</dbReference>
<reference evidence="13 14" key="1">
    <citation type="journal article" date="2018" name="Nat. Microbiol.">
        <title>Leveraging single-cell genomics to expand the fungal tree of life.</title>
        <authorList>
            <person name="Ahrendt S.R."/>
            <person name="Quandt C.A."/>
            <person name="Ciobanu D."/>
            <person name="Clum A."/>
            <person name="Salamov A."/>
            <person name="Andreopoulos B."/>
            <person name="Cheng J.F."/>
            <person name="Woyke T."/>
            <person name="Pelin A."/>
            <person name="Henrissat B."/>
            <person name="Reynolds N.K."/>
            <person name="Benny G.L."/>
            <person name="Smith M.E."/>
            <person name="James T.Y."/>
            <person name="Grigoriev I.V."/>
        </authorList>
    </citation>
    <scope>NUCLEOTIDE SEQUENCE [LARGE SCALE GENOMIC DNA]</scope>
    <source>
        <strain evidence="13 14">ATCC 52028</strain>
    </source>
</reference>
<reference evidence="11" key="3">
    <citation type="submission" date="2018-08" db="EMBL/GenBank/DDBJ databases">
        <title>Leveraging single-cell genomics to expand the Fungal Tree of Life.</title>
        <authorList>
            <consortium name="DOE Joint Genome Institute"/>
            <person name="Ahrendt S.R."/>
            <person name="Quandt C.A."/>
            <person name="Ciobanu D."/>
            <person name="Clum A."/>
            <person name="Salamov A."/>
            <person name="Andreopoulos B."/>
            <person name="Cheng J.-F."/>
            <person name="Woyke T."/>
            <person name="Pelin A."/>
            <person name="Henrissat B."/>
            <person name="Reynolds N."/>
            <person name="Benny G.L."/>
            <person name="Smith M.E."/>
            <person name="James T.Y."/>
            <person name="Grigoriev I.V."/>
        </authorList>
    </citation>
    <scope>NUCLEOTIDE SEQUENCE</scope>
    <source>
        <strain evidence="11">ATCC 52028</strain>
    </source>
</reference>
<dbReference type="GO" id="GO:0005739">
    <property type="term" value="C:mitochondrion"/>
    <property type="evidence" value="ECO:0007669"/>
    <property type="project" value="TreeGrafter"/>
</dbReference>
<dbReference type="InterPro" id="IPR039429">
    <property type="entry name" value="SHMT-like_dom"/>
</dbReference>
<reference evidence="12" key="2">
    <citation type="submission" date="2018-04" db="EMBL/GenBank/DDBJ databases">
        <title>Leveraging single-cell genomics to expand the Fungal Tree of Life.</title>
        <authorList>
            <consortium name="DOE Joint Genome Institute"/>
            <person name="Ahrendt S.R."/>
            <person name="Quandt C.A."/>
            <person name="Ciobanu D."/>
            <person name="Clum A."/>
            <person name="Salamov A."/>
            <person name="Andreopoulos B."/>
            <person name="Cheng J.-F."/>
            <person name="Woyke T."/>
            <person name="Pelin A."/>
            <person name="Henrissat B."/>
            <person name="Benny G.L."/>
            <person name="Smith M.E."/>
            <person name="James T.Y."/>
            <person name="Grigoriev I.V."/>
        </authorList>
    </citation>
    <scope>NUCLEOTIDE SEQUENCE</scope>
    <source>
        <strain evidence="12">ATCC 52028</strain>
    </source>
</reference>
<dbReference type="CDD" id="cd00378">
    <property type="entry name" value="SHMT"/>
    <property type="match status" value="1"/>
</dbReference>
<proteinExistence type="inferred from homology"/>
<dbReference type="InterPro" id="IPR001085">
    <property type="entry name" value="Ser_HO-MeTrfase"/>
</dbReference>
<dbReference type="InterPro" id="IPR049943">
    <property type="entry name" value="Ser_HO-MeTrfase-like"/>
</dbReference>
<evidence type="ECO:0000256" key="2">
    <source>
        <dbReference type="ARBA" id="ARBA00001933"/>
    </source>
</evidence>
<dbReference type="Pfam" id="PF00464">
    <property type="entry name" value="SHMT"/>
    <property type="match status" value="1"/>
</dbReference>
<accession>A0A4P9WZH8</accession>
<feature type="domain" description="Serine hydroxymethyltransferase-like" evidence="10">
    <location>
        <begin position="24"/>
        <end position="408"/>
    </location>
</feature>
<gene>
    <name evidence="11" type="ORF">CAUPRSCDRAFT_7646</name>
    <name evidence="12" type="ORF">CXG81DRAFT_16111</name>
</gene>
<name>A0A4P9WZH8_9FUNG</name>
<dbReference type="Proteomes" id="UP000274922">
    <property type="component" value="Unassembled WGS sequence"/>
</dbReference>
<keyword evidence="6 9" id="KW-0808">Transferase</keyword>
<evidence type="ECO:0000313" key="13">
    <source>
        <dbReference type="Proteomes" id="UP000268535"/>
    </source>
</evidence>
<dbReference type="EMBL" id="ML014499">
    <property type="protein sequence ID" value="RKO98308.1"/>
    <property type="molecule type" value="Genomic_DNA"/>
</dbReference>
<dbReference type="PIRSF" id="PIRSF000412">
    <property type="entry name" value="SHMT"/>
    <property type="match status" value="1"/>
</dbReference>
<dbReference type="GO" id="GO:0030170">
    <property type="term" value="F:pyridoxal phosphate binding"/>
    <property type="evidence" value="ECO:0007669"/>
    <property type="project" value="InterPro"/>
</dbReference>
<dbReference type="UniPathway" id="UPA00193"/>
<evidence type="ECO:0000256" key="3">
    <source>
        <dbReference type="ARBA" id="ARBA00004777"/>
    </source>
</evidence>